<keyword evidence="1" id="KW-0472">Membrane</keyword>
<keyword evidence="1" id="KW-0812">Transmembrane</keyword>
<gene>
    <name evidence="2" type="ORF">ACFQKB_07260</name>
</gene>
<organism evidence="2 3">
    <name type="scientific">Actinomadura yumaensis</name>
    <dbReference type="NCBI Taxonomy" id="111807"/>
    <lineage>
        <taxon>Bacteria</taxon>
        <taxon>Bacillati</taxon>
        <taxon>Actinomycetota</taxon>
        <taxon>Actinomycetes</taxon>
        <taxon>Streptosporangiales</taxon>
        <taxon>Thermomonosporaceae</taxon>
        <taxon>Actinomadura</taxon>
    </lineage>
</organism>
<evidence type="ECO:0008006" key="4">
    <source>
        <dbReference type="Google" id="ProtNLM"/>
    </source>
</evidence>
<dbReference type="Proteomes" id="UP001596380">
    <property type="component" value="Unassembled WGS sequence"/>
</dbReference>
<feature type="transmembrane region" description="Helical" evidence="1">
    <location>
        <begin position="6"/>
        <end position="27"/>
    </location>
</feature>
<evidence type="ECO:0000313" key="2">
    <source>
        <dbReference type="EMBL" id="MFC6879563.1"/>
    </source>
</evidence>
<dbReference type="RefSeq" id="WP_302930836.1">
    <property type="nucleotide sequence ID" value="NZ_JBHSXE010000001.1"/>
</dbReference>
<comment type="caution">
    <text evidence="2">The sequence shown here is derived from an EMBL/GenBank/DDBJ whole genome shotgun (WGS) entry which is preliminary data.</text>
</comment>
<dbReference type="EMBL" id="JBHSXS010000003">
    <property type="protein sequence ID" value="MFC6879563.1"/>
    <property type="molecule type" value="Genomic_DNA"/>
</dbReference>
<sequence length="41" mass="4488">MEELLRVLVAGAIGGGLIGVAGVLGQSRRKRREERRRQGRS</sequence>
<proteinExistence type="predicted"/>
<protein>
    <recommendedName>
        <fullName evidence="4">LPXTG cell wall anchor domain-containing protein</fullName>
    </recommendedName>
</protein>
<evidence type="ECO:0000313" key="3">
    <source>
        <dbReference type="Proteomes" id="UP001596380"/>
    </source>
</evidence>
<accession>A0ABW2CFT0</accession>
<keyword evidence="3" id="KW-1185">Reference proteome</keyword>
<keyword evidence="1" id="KW-1133">Transmembrane helix</keyword>
<reference evidence="3" key="1">
    <citation type="journal article" date="2019" name="Int. J. Syst. Evol. Microbiol.">
        <title>The Global Catalogue of Microorganisms (GCM) 10K type strain sequencing project: providing services to taxonomists for standard genome sequencing and annotation.</title>
        <authorList>
            <consortium name="The Broad Institute Genomics Platform"/>
            <consortium name="The Broad Institute Genome Sequencing Center for Infectious Disease"/>
            <person name="Wu L."/>
            <person name="Ma J."/>
        </authorList>
    </citation>
    <scope>NUCLEOTIDE SEQUENCE [LARGE SCALE GENOMIC DNA]</scope>
    <source>
        <strain evidence="3">JCM 3369</strain>
    </source>
</reference>
<name>A0ABW2CFT0_9ACTN</name>
<evidence type="ECO:0000256" key="1">
    <source>
        <dbReference type="SAM" id="Phobius"/>
    </source>
</evidence>